<dbReference type="Gene3D" id="1.50.10.10">
    <property type="match status" value="1"/>
</dbReference>
<dbReference type="GO" id="GO:0005975">
    <property type="term" value="P:carbohydrate metabolic process"/>
    <property type="evidence" value="ECO:0007669"/>
    <property type="project" value="InterPro"/>
</dbReference>
<evidence type="ECO:0000259" key="4">
    <source>
        <dbReference type="Pfam" id="PF21307"/>
    </source>
</evidence>
<accession>A0A4R3KN47</accession>
<sequence>MNIKNITAAALLCCISAICQGQRLRLWYEEPARQWEETLPLGNGRLGMMPGGGIAEETIVLNEISLWSGGPQDANNYEARKVLPKIRSLIAAGRNDEAQELINKEFICRGEGSGHGNGANVPFGCYQVLGELHLKFDHGNTDSLPAQNYQRELSLDSAIASCRYRLNGVNYRREYFTAFGGDVAVVRLTADKPGSLNLSVGISRPERAVVTVEGTTLKLSGQLNNGTDGKGMQFLSKIAARLRGGTLSTGKDVLHIKGATEVVLIISAATNFREPAFDEKADSLLRAAMKKPYEVLKQEHITRYRELFTRVSLDLGGKQEADKRSTPERLADFYKDPAADKGLAVLFFQFGRYLTISSTREGLLPPNLQGLWANQVQTPWNGDYHLDVNVQMNHWPVEVCNLSELNLPLAALVKGMVKPGERTAKAYYDAEGWVAHVIANIWGYTAPGEEASWGATTAGSGWLCNNLWEHYAFSGDKQYLECIYPILKGAALFYNSVLVRDPETGWLVTSPSVSPENSFYLPNGNRASICMGPTMDNQIIRELFTNMIRASELLGKDEEFRKVLSQKLEEIPPAGVVGKDGRLMEWLEEYKETDPQHRHISHLYGLYPASLITPEGTPELAEACRKTLEVRGDDGPGWTIAYKMLFWARLHDGNKAYQLFTQLMRPTLKTDMNYGAGGGVYPNLLSAGPPFQIDGNFGGTAGIAEMLIQSHAGYIELLPALPSAWKASGSVKGLKARGNYTVDFSWKEGKVIKYRVSSPLSGEGTGRKVQVKINGRLQEVTAEVLPETSRTAPGSEGKEGTEGRDQIPQQVRLRNEDYIQRNGGLQHVFRRIKKEGKATVAFLGGSITHMKGWRDLVCEQLRKDYPEVEFTFVEAGIPSLGSLPHAFRLQRDVLDKGAPDLLFLESAVNDETNGTPVRTQVRALEGIIRHTREQHPRAGIVLMAFADPGKMENYRAGKVPAEVRVHETVARHYQLPFIDLAKEITDRIDAGEFTWEDDFKDLHPSPFGQQKYFETIYTLLREEMKGGDQPEEALMPATSTPATSTPATATPATATPVTATPVTATPVTATPVTATPVTATPETAMQVPAITMASMPAAIDPFNYSKGHYLDVRRASRLKGFKVIENWTPAASGHPGKTVAAAGTREGFTNVPVLEGTGPGARFRLEFSGPVIGIGLVSGPDAGILKYRIDGKKYEPVDLYTQWSRQLHLPWYLLLADELGPGKHLLEVRISSRHHPASEGRAARLVCFLEN</sequence>
<feature type="domain" description="Alpha fucosidase A-like C-terminal" evidence="4">
    <location>
        <begin position="709"/>
        <end position="776"/>
    </location>
</feature>
<dbReference type="CDD" id="cd00229">
    <property type="entry name" value="SGNH_hydrolase"/>
    <property type="match status" value="1"/>
</dbReference>
<protein>
    <submittedName>
        <fullName evidence="6">Lysophospholipase L1-like esterase</fullName>
    </submittedName>
</protein>
<feature type="region of interest" description="Disordered" evidence="1">
    <location>
        <begin position="783"/>
        <end position="806"/>
    </location>
</feature>
<name>A0A4R3KN47_9SPHI</name>
<dbReference type="InterPro" id="IPR054363">
    <property type="entry name" value="GH95_cat"/>
</dbReference>
<dbReference type="Pfam" id="PF13472">
    <property type="entry name" value="Lipase_GDSL_2"/>
    <property type="match status" value="1"/>
</dbReference>
<evidence type="ECO:0000259" key="2">
    <source>
        <dbReference type="Pfam" id="PF13472"/>
    </source>
</evidence>
<proteinExistence type="predicted"/>
<comment type="caution">
    <text evidence="6">The sequence shown here is derived from an EMBL/GenBank/DDBJ whole genome shotgun (WGS) entry which is preliminary data.</text>
</comment>
<dbReference type="SUPFAM" id="SSF52266">
    <property type="entry name" value="SGNH hydrolase"/>
    <property type="match status" value="1"/>
</dbReference>
<feature type="compositionally biased region" description="Basic and acidic residues" evidence="1">
    <location>
        <begin position="796"/>
        <end position="805"/>
    </location>
</feature>
<evidence type="ECO:0000259" key="3">
    <source>
        <dbReference type="Pfam" id="PF14498"/>
    </source>
</evidence>
<dbReference type="PANTHER" id="PTHR31084">
    <property type="entry name" value="ALPHA-L-FUCOSIDASE 2"/>
    <property type="match status" value="1"/>
</dbReference>
<feature type="domain" description="SGNH hydrolase-type esterase" evidence="2">
    <location>
        <begin position="842"/>
        <end position="1010"/>
    </location>
</feature>
<feature type="region of interest" description="Disordered" evidence="1">
    <location>
        <begin position="1030"/>
        <end position="1053"/>
    </location>
</feature>
<dbReference type="Pfam" id="PF21307">
    <property type="entry name" value="Glyco_hydro_95_C"/>
    <property type="match status" value="1"/>
</dbReference>
<dbReference type="EMBL" id="SMAD01000012">
    <property type="protein sequence ID" value="TCS85537.1"/>
    <property type="molecule type" value="Genomic_DNA"/>
</dbReference>
<feature type="domain" description="Glycosyl hydrolase family 95 catalytic" evidence="5">
    <location>
        <begin position="293"/>
        <end position="707"/>
    </location>
</feature>
<dbReference type="InterPro" id="IPR008928">
    <property type="entry name" value="6-hairpin_glycosidase_sf"/>
</dbReference>
<dbReference type="RefSeq" id="WP_132130247.1">
    <property type="nucleotide sequence ID" value="NZ_CP042432.1"/>
</dbReference>
<dbReference type="PANTHER" id="PTHR31084:SF0">
    <property type="entry name" value="ALPHA-L-FUCOSIDASE 2"/>
    <property type="match status" value="1"/>
</dbReference>
<dbReference type="AlphaFoldDB" id="A0A4R3KN47"/>
<dbReference type="GO" id="GO:0004560">
    <property type="term" value="F:alpha-L-fucosidase activity"/>
    <property type="evidence" value="ECO:0007669"/>
    <property type="project" value="TreeGrafter"/>
</dbReference>
<dbReference type="InterPro" id="IPR036514">
    <property type="entry name" value="SGNH_hydro_sf"/>
</dbReference>
<evidence type="ECO:0000313" key="7">
    <source>
        <dbReference type="Proteomes" id="UP000295807"/>
    </source>
</evidence>
<evidence type="ECO:0000256" key="1">
    <source>
        <dbReference type="SAM" id="MobiDB-lite"/>
    </source>
</evidence>
<dbReference type="Pfam" id="PF22124">
    <property type="entry name" value="Glyco_hydro_95_cat"/>
    <property type="match status" value="1"/>
</dbReference>
<feature type="compositionally biased region" description="Low complexity" evidence="1">
    <location>
        <begin position="1036"/>
        <end position="1053"/>
    </location>
</feature>
<dbReference type="SUPFAM" id="SSF48208">
    <property type="entry name" value="Six-hairpin glycosidases"/>
    <property type="match status" value="1"/>
</dbReference>
<organism evidence="6 7">
    <name type="scientific">Anseongella ginsenosidimutans</name>
    <dbReference type="NCBI Taxonomy" id="496056"/>
    <lineage>
        <taxon>Bacteria</taxon>
        <taxon>Pseudomonadati</taxon>
        <taxon>Bacteroidota</taxon>
        <taxon>Sphingobacteriia</taxon>
        <taxon>Sphingobacteriales</taxon>
        <taxon>Sphingobacteriaceae</taxon>
        <taxon>Anseongella</taxon>
    </lineage>
</organism>
<dbReference type="Proteomes" id="UP000295807">
    <property type="component" value="Unassembled WGS sequence"/>
</dbReference>
<gene>
    <name evidence="6" type="ORF">EDD80_112112</name>
</gene>
<evidence type="ECO:0000259" key="5">
    <source>
        <dbReference type="Pfam" id="PF22124"/>
    </source>
</evidence>
<dbReference type="Pfam" id="PF14498">
    <property type="entry name" value="Glyco_hyd_65N_2"/>
    <property type="match status" value="1"/>
</dbReference>
<keyword evidence="7" id="KW-1185">Reference proteome</keyword>
<reference evidence="6 7" key="1">
    <citation type="submission" date="2019-03" db="EMBL/GenBank/DDBJ databases">
        <title>Genomic Encyclopedia of Type Strains, Phase IV (KMG-IV): sequencing the most valuable type-strain genomes for metagenomic binning, comparative biology and taxonomic classification.</title>
        <authorList>
            <person name="Goeker M."/>
        </authorList>
    </citation>
    <scope>NUCLEOTIDE SEQUENCE [LARGE SCALE GENOMIC DNA]</scope>
    <source>
        <strain evidence="6 7">DSM 21100</strain>
    </source>
</reference>
<dbReference type="InterPro" id="IPR012341">
    <property type="entry name" value="6hp_glycosidase-like_sf"/>
</dbReference>
<dbReference type="InterPro" id="IPR013830">
    <property type="entry name" value="SGNH_hydro"/>
</dbReference>
<dbReference type="InterPro" id="IPR027414">
    <property type="entry name" value="GH95_N_dom"/>
</dbReference>
<dbReference type="GO" id="GO:0016788">
    <property type="term" value="F:hydrolase activity, acting on ester bonds"/>
    <property type="evidence" value="ECO:0007669"/>
    <property type="project" value="UniProtKB-ARBA"/>
</dbReference>
<feature type="domain" description="Glycosyl hydrolase family 95 N-terminal" evidence="3">
    <location>
        <begin position="26"/>
        <end position="274"/>
    </location>
</feature>
<dbReference type="OrthoDB" id="9802600at2"/>
<dbReference type="Gene3D" id="3.40.50.1110">
    <property type="entry name" value="SGNH hydrolase"/>
    <property type="match status" value="1"/>
</dbReference>
<evidence type="ECO:0000313" key="6">
    <source>
        <dbReference type="EMBL" id="TCS85537.1"/>
    </source>
</evidence>
<dbReference type="InterPro" id="IPR049053">
    <property type="entry name" value="AFCA-like_C"/>
</dbReference>